<reference evidence="1" key="1">
    <citation type="submission" date="2022-04" db="EMBL/GenBank/DDBJ databases">
        <title>Carnegiea gigantea Genome sequencing and assembly v2.</title>
        <authorList>
            <person name="Copetti D."/>
            <person name="Sanderson M.J."/>
            <person name="Burquez A."/>
            <person name="Wojciechowski M.F."/>
        </authorList>
    </citation>
    <scope>NUCLEOTIDE SEQUENCE</scope>
    <source>
        <strain evidence="1">SGP5-SGP5p</strain>
        <tissue evidence="1">Aerial part</tissue>
    </source>
</reference>
<dbReference type="AlphaFoldDB" id="A0A9Q1KI25"/>
<dbReference type="PANTHER" id="PTHR44375:SF5">
    <property type="entry name" value="3-OXOACYL-[ACYL-CARRIER-PROTEIN] REDUCTASE FABG-LIKE"/>
    <property type="match status" value="1"/>
</dbReference>
<dbReference type="PANTHER" id="PTHR44375">
    <property type="entry name" value="BETA-KETOACYL-ACP REDUCTASE-LIKE PROTEIN-RELATED"/>
    <property type="match status" value="1"/>
</dbReference>
<dbReference type="Pfam" id="PF00106">
    <property type="entry name" value="adh_short"/>
    <property type="match status" value="2"/>
</dbReference>
<dbReference type="PRINTS" id="PR00081">
    <property type="entry name" value="GDHRDH"/>
</dbReference>
<gene>
    <name evidence="1" type="ORF">Cgig2_017219</name>
</gene>
<dbReference type="Proteomes" id="UP001153076">
    <property type="component" value="Unassembled WGS sequence"/>
</dbReference>
<dbReference type="CDD" id="cd05233">
    <property type="entry name" value="SDR_c"/>
    <property type="match status" value="2"/>
</dbReference>
<evidence type="ECO:0000313" key="2">
    <source>
        <dbReference type="Proteomes" id="UP001153076"/>
    </source>
</evidence>
<evidence type="ECO:0008006" key="3">
    <source>
        <dbReference type="Google" id="ProtNLM"/>
    </source>
</evidence>
<accession>A0A9Q1KI25</accession>
<dbReference type="FunFam" id="3.40.50.720:FF:000084">
    <property type="entry name" value="Short-chain dehydrogenase reductase"/>
    <property type="match status" value="1"/>
</dbReference>
<dbReference type="PRINTS" id="PR00080">
    <property type="entry name" value="SDRFAMILY"/>
</dbReference>
<name>A0A9Q1KI25_9CARY</name>
<dbReference type="InterPro" id="IPR002347">
    <property type="entry name" value="SDR_fam"/>
</dbReference>
<proteinExistence type="predicted"/>
<dbReference type="OrthoDB" id="47007at2759"/>
<sequence>MAEIKKVVKITGVPEQWRMRFDFEGKVVMVTGASSGLGLEFCRALAKTGCLIIVAAHRLDRLKILCDEINAAVVVRAVAVEFDVTKDGQVIGAAVERAWDAFGCIDALVNNAGARGGIKSSLDITEEEFNTTLRTNLTGSWLVSKSVCRRMRDANIEGSVINISSIAGLNRGQFTDAVAYVTLVFYQIVTDNSRCYQHSVMALEMGTYKIRANRAVPLRTLGTIDLALTSLLQYLIHESSKYITDNIFIVDADPAFTSLFRYLIHESSKFITDNIFIVDEEMKKVVKITRVPEQWRMRFGLEGKVVMVTGASSGLGLEFCQDLAKAGCLIIAAARRTDRLKTLCDEINAAGIVRAIAVELDVTADGRMIDAAVQRAWDAFGWIDTLVNNAGVRGGIKSSLDITEEEFNTTLRTNLTGSWLVSKSVCRRMRDANIEGSVINISSTAGLNRGQITGAVAYVTSKAAMDQLTRVMALEMGTYKIRVNSIAPGLFKSQITEKLMDKDWLKNWANRAVPLRTLGTTDPALTSLLRYLIHESSKYITGNIFIVDAGITIPGIPLFSSL</sequence>
<dbReference type="SUPFAM" id="SSF51735">
    <property type="entry name" value="NAD(P)-binding Rossmann-fold domains"/>
    <property type="match status" value="2"/>
</dbReference>
<evidence type="ECO:0000313" key="1">
    <source>
        <dbReference type="EMBL" id="KAJ8443226.1"/>
    </source>
</evidence>
<dbReference type="Gene3D" id="3.40.50.720">
    <property type="entry name" value="NAD(P)-binding Rossmann-like Domain"/>
    <property type="match status" value="2"/>
</dbReference>
<organism evidence="1 2">
    <name type="scientific">Carnegiea gigantea</name>
    <dbReference type="NCBI Taxonomy" id="171969"/>
    <lineage>
        <taxon>Eukaryota</taxon>
        <taxon>Viridiplantae</taxon>
        <taxon>Streptophyta</taxon>
        <taxon>Embryophyta</taxon>
        <taxon>Tracheophyta</taxon>
        <taxon>Spermatophyta</taxon>
        <taxon>Magnoliopsida</taxon>
        <taxon>eudicotyledons</taxon>
        <taxon>Gunneridae</taxon>
        <taxon>Pentapetalae</taxon>
        <taxon>Caryophyllales</taxon>
        <taxon>Cactineae</taxon>
        <taxon>Cactaceae</taxon>
        <taxon>Cactoideae</taxon>
        <taxon>Echinocereeae</taxon>
        <taxon>Carnegiea</taxon>
    </lineage>
</organism>
<protein>
    <recommendedName>
        <fullName evidence="3">3-oxoacyl-[acyl-carrier-protein] reductase</fullName>
    </recommendedName>
</protein>
<dbReference type="InterPro" id="IPR020904">
    <property type="entry name" value="Sc_DH/Rdtase_CS"/>
</dbReference>
<keyword evidence="2" id="KW-1185">Reference proteome</keyword>
<dbReference type="InterPro" id="IPR036291">
    <property type="entry name" value="NAD(P)-bd_dom_sf"/>
</dbReference>
<dbReference type="EMBL" id="JAKOGI010000124">
    <property type="protein sequence ID" value="KAJ8443226.1"/>
    <property type="molecule type" value="Genomic_DNA"/>
</dbReference>
<dbReference type="PROSITE" id="PS00061">
    <property type="entry name" value="ADH_SHORT"/>
    <property type="match status" value="1"/>
</dbReference>
<comment type="caution">
    <text evidence="1">The sequence shown here is derived from an EMBL/GenBank/DDBJ whole genome shotgun (WGS) entry which is preliminary data.</text>
</comment>